<accession>A0A549SCC9</accession>
<dbReference type="Proteomes" id="UP000316781">
    <property type="component" value="Unassembled WGS sequence"/>
</dbReference>
<protein>
    <submittedName>
        <fullName evidence="3">Uncharacterized protein</fullName>
    </submittedName>
</protein>
<name>A0A549SCC9_METSR</name>
<feature type="transmembrane region" description="Helical" evidence="2">
    <location>
        <begin position="84"/>
        <end position="103"/>
    </location>
</feature>
<feature type="compositionally biased region" description="Basic and acidic residues" evidence="1">
    <location>
        <begin position="32"/>
        <end position="49"/>
    </location>
</feature>
<evidence type="ECO:0000256" key="1">
    <source>
        <dbReference type="SAM" id="MobiDB-lite"/>
    </source>
</evidence>
<dbReference type="AlphaFoldDB" id="A0A549SCC9"/>
<evidence type="ECO:0000256" key="2">
    <source>
        <dbReference type="SAM" id="Phobius"/>
    </source>
</evidence>
<comment type="caution">
    <text evidence="3">The sequence shown here is derived from an EMBL/GenBank/DDBJ whole genome shotgun (WGS) entry which is preliminary data.</text>
</comment>
<keyword evidence="2" id="KW-1133">Transmembrane helix</keyword>
<evidence type="ECO:0000313" key="3">
    <source>
        <dbReference type="EMBL" id="TRL20650.1"/>
    </source>
</evidence>
<dbReference type="RefSeq" id="WP_142864786.1">
    <property type="nucleotide sequence ID" value="NZ_VJMF01000154.1"/>
</dbReference>
<keyword evidence="2" id="KW-0812">Transmembrane</keyword>
<evidence type="ECO:0000313" key="4">
    <source>
        <dbReference type="Proteomes" id="UP000316781"/>
    </source>
</evidence>
<feature type="region of interest" description="Disordered" evidence="1">
    <location>
        <begin position="32"/>
        <end position="55"/>
    </location>
</feature>
<sequence>MSDKQGVDDALGRDGCHQSAIYLLPREFLHAEEEDASDRPGPRKSRSDSYDPEGDGDGAAVVGMAMAALSGAIMGFLAAGNATFAIVVVMTAIVSAYAGWQVGVLR</sequence>
<proteinExistence type="predicted"/>
<organism evidence="3 4">
    <name type="scientific">Methylosinus sporium</name>
    <dbReference type="NCBI Taxonomy" id="428"/>
    <lineage>
        <taxon>Bacteria</taxon>
        <taxon>Pseudomonadati</taxon>
        <taxon>Pseudomonadota</taxon>
        <taxon>Alphaproteobacteria</taxon>
        <taxon>Hyphomicrobiales</taxon>
        <taxon>Methylocystaceae</taxon>
        <taxon>Methylosinus</taxon>
    </lineage>
</organism>
<gene>
    <name evidence="3" type="ORF">FM996_21815</name>
</gene>
<keyword evidence="2" id="KW-0472">Membrane</keyword>
<feature type="transmembrane region" description="Helical" evidence="2">
    <location>
        <begin position="58"/>
        <end position="77"/>
    </location>
</feature>
<reference evidence="3 4" key="1">
    <citation type="submission" date="2019-07" db="EMBL/GenBank/DDBJ databases">
        <title>Ln-dependent methylotrophs.</title>
        <authorList>
            <person name="Tani A."/>
        </authorList>
    </citation>
    <scope>NUCLEOTIDE SEQUENCE [LARGE SCALE GENOMIC DNA]</scope>
    <source>
        <strain evidence="3 4">SM89A</strain>
    </source>
</reference>
<dbReference type="EMBL" id="VJMF01000154">
    <property type="protein sequence ID" value="TRL20650.1"/>
    <property type="molecule type" value="Genomic_DNA"/>
</dbReference>